<feature type="region of interest" description="Disordered" evidence="1">
    <location>
        <begin position="184"/>
        <end position="229"/>
    </location>
</feature>
<evidence type="ECO:0000313" key="3">
    <source>
        <dbReference type="EMBL" id="KAH3671306.1"/>
    </source>
</evidence>
<reference evidence="3" key="2">
    <citation type="submission" date="2021-01" db="EMBL/GenBank/DDBJ databases">
        <authorList>
            <person name="Schikora-Tamarit M.A."/>
        </authorList>
    </citation>
    <scope>NUCLEOTIDE SEQUENCE</scope>
    <source>
        <strain evidence="3">CBS6075</strain>
    </source>
</reference>
<dbReference type="Pfam" id="PF08325">
    <property type="entry name" value="WLM"/>
    <property type="match status" value="1"/>
</dbReference>
<comment type="caution">
    <text evidence="3">The sequence shown here is derived from an EMBL/GenBank/DDBJ whole genome shotgun (WGS) entry which is preliminary data.</text>
</comment>
<dbReference type="PROSITE" id="PS51397">
    <property type="entry name" value="WLM"/>
    <property type="match status" value="1"/>
</dbReference>
<sequence length="229" mass="26099">MAVTSVITTIAPLAKKKDRQRALEILQKVAIEVAPVMRVYGFKVSTLCEFYPKNPQLLGLNVNHGAKICLRLRYPHSESQFLPLEDVIQTMLHELTHNKFGPHDNKFYKLLDELREKYRSIKQNGSLQETGYVAESQMLGGRQQGLIREMRVKKLSQIKYVAKVEKLGSNKPKQNKSMRELMLEAAERRAKDSKSCSVDLTAVPDDDELLPTSKPEPEPEPEIIEILDD</sequence>
<protein>
    <recommendedName>
        <fullName evidence="2">WLM domain-containing protein</fullName>
    </recommendedName>
</protein>
<name>A0A9P8PG39_9ASCO</name>
<gene>
    <name evidence="3" type="ORF">OGAPHI_000529</name>
</gene>
<dbReference type="GO" id="GO:0005634">
    <property type="term" value="C:nucleus"/>
    <property type="evidence" value="ECO:0007669"/>
    <property type="project" value="TreeGrafter"/>
</dbReference>
<feature type="compositionally biased region" description="Basic and acidic residues" evidence="1">
    <location>
        <begin position="184"/>
        <end position="194"/>
    </location>
</feature>
<proteinExistence type="predicted"/>
<dbReference type="GeneID" id="70232497"/>
<dbReference type="InterPro" id="IPR013536">
    <property type="entry name" value="WLM_dom"/>
</dbReference>
<dbReference type="GO" id="GO:0006281">
    <property type="term" value="P:DNA repair"/>
    <property type="evidence" value="ECO:0007669"/>
    <property type="project" value="TreeGrafter"/>
</dbReference>
<feature type="domain" description="WLM" evidence="2">
    <location>
        <begin position="1"/>
        <end position="191"/>
    </location>
</feature>
<reference evidence="3" key="1">
    <citation type="journal article" date="2021" name="Open Biol.">
        <title>Shared evolutionary footprints suggest mitochondrial oxidative damage underlies multiple complex I losses in fungi.</title>
        <authorList>
            <person name="Schikora-Tamarit M.A."/>
            <person name="Marcet-Houben M."/>
            <person name="Nosek J."/>
            <person name="Gabaldon T."/>
        </authorList>
    </citation>
    <scope>NUCLEOTIDE SEQUENCE</scope>
    <source>
        <strain evidence="3">CBS6075</strain>
    </source>
</reference>
<dbReference type="AlphaFoldDB" id="A0A9P8PG39"/>
<organism evidence="3 4">
    <name type="scientific">Ogataea philodendri</name>
    <dbReference type="NCBI Taxonomy" id="1378263"/>
    <lineage>
        <taxon>Eukaryota</taxon>
        <taxon>Fungi</taxon>
        <taxon>Dikarya</taxon>
        <taxon>Ascomycota</taxon>
        <taxon>Saccharomycotina</taxon>
        <taxon>Pichiomycetes</taxon>
        <taxon>Pichiales</taxon>
        <taxon>Pichiaceae</taxon>
        <taxon>Ogataea</taxon>
    </lineage>
</organism>
<dbReference type="RefSeq" id="XP_046064605.1">
    <property type="nucleotide sequence ID" value="XM_046206478.1"/>
</dbReference>
<feature type="compositionally biased region" description="Acidic residues" evidence="1">
    <location>
        <begin position="218"/>
        <end position="229"/>
    </location>
</feature>
<dbReference type="OrthoDB" id="49605at2759"/>
<keyword evidence="4" id="KW-1185">Reference proteome</keyword>
<evidence type="ECO:0000313" key="4">
    <source>
        <dbReference type="Proteomes" id="UP000769157"/>
    </source>
</evidence>
<dbReference type="PANTHER" id="PTHR46622:SF1">
    <property type="entry name" value="DNA-DEPENDENT METALLOPROTEASE WSS1"/>
    <property type="match status" value="1"/>
</dbReference>
<dbReference type="Proteomes" id="UP000769157">
    <property type="component" value="Unassembled WGS sequence"/>
</dbReference>
<accession>A0A9P8PG39</accession>
<evidence type="ECO:0000259" key="2">
    <source>
        <dbReference type="PROSITE" id="PS51397"/>
    </source>
</evidence>
<dbReference type="InterPro" id="IPR053000">
    <property type="entry name" value="WSS1-like_metalloprotease"/>
</dbReference>
<dbReference type="EMBL" id="JAEUBE010000070">
    <property type="protein sequence ID" value="KAH3671306.1"/>
    <property type="molecule type" value="Genomic_DNA"/>
</dbReference>
<evidence type="ECO:0000256" key="1">
    <source>
        <dbReference type="SAM" id="MobiDB-lite"/>
    </source>
</evidence>
<dbReference type="GO" id="GO:0008237">
    <property type="term" value="F:metallopeptidase activity"/>
    <property type="evidence" value="ECO:0007669"/>
    <property type="project" value="TreeGrafter"/>
</dbReference>
<dbReference type="PANTHER" id="PTHR46622">
    <property type="entry name" value="DNA-DEPENDENT METALLOPROTEASE WSS1"/>
    <property type="match status" value="1"/>
</dbReference>